<evidence type="ECO:0000259" key="18">
    <source>
        <dbReference type="PROSITE" id="PS50113"/>
    </source>
</evidence>
<evidence type="ECO:0000313" key="20">
    <source>
        <dbReference type="Proteomes" id="UP001500274"/>
    </source>
</evidence>
<dbReference type="NCBIfam" id="TIGR00229">
    <property type="entry name" value="sensory_box"/>
    <property type="match status" value="1"/>
</dbReference>
<accession>A0ABN3PI96</accession>
<dbReference type="InterPro" id="IPR004358">
    <property type="entry name" value="Sig_transdc_His_kin-like_C"/>
</dbReference>
<feature type="domain" description="PAS" evidence="17">
    <location>
        <begin position="13"/>
        <end position="54"/>
    </location>
</feature>
<dbReference type="InterPro" id="IPR003594">
    <property type="entry name" value="HATPase_dom"/>
</dbReference>
<dbReference type="InterPro" id="IPR005467">
    <property type="entry name" value="His_kinase_dom"/>
</dbReference>
<dbReference type="SMART" id="SM00387">
    <property type="entry name" value="HATPase_c"/>
    <property type="match status" value="1"/>
</dbReference>
<dbReference type="Gene3D" id="3.30.565.10">
    <property type="entry name" value="Histidine kinase-like ATPase, C-terminal domain"/>
    <property type="match status" value="1"/>
</dbReference>
<dbReference type="Proteomes" id="UP001500274">
    <property type="component" value="Unassembled WGS sequence"/>
</dbReference>
<evidence type="ECO:0000256" key="12">
    <source>
        <dbReference type="ARBA" id="ARBA00023012"/>
    </source>
</evidence>
<dbReference type="Pfam" id="PF00989">
    <property type="entry name" value="PAS"/>
    <property type="match status" value="1"/>
</dbReference>
<comment type="subcellular location">
    <subcellularLocation>
        <location evidence="3">Cell membrane</location>
    </subcellularLocation>
    <subcellularLocation>
        <location evidence="2">Membrane</location>
        <topology evidence="2">Multi-pass membrane protein</topology>
    </subcellularLocation>
</comment>
<comment type="caution">
    <text evidence="19">The sequence shown here is derived from an EMBL/GenBank/DDBJ whole genome shotgun (WGS) entry which is preliminary data.</text>
</comment>
<evidence type="ECO:0000313" key="19">
    <source>
        <dbReference type="EMBL" id="GAA2582975.1"/>
    </source>
</evidence>
<dbReference type="Gene3D" id="3.30.450.20">
    <property type="entry name" value="PAS domain"/>
    <property type="match status" value="1"/>
</dbReference>
<dbReference type="EMBL" id="BAAARI010000014">
    <property type="protein sequence ID" value="GAA2582975.1"/>
    <property type="molecule type" value="Genomic_DNA"/>
</dbReference>
<evidence type="ECO:0000256" key="13">
    <source>
        <dbReference type="ARBA" id="ARBA00023136"/>
    </source>
</evidence>
<keyword evidence="10" id="KW-0067">ATP-binding</keyword>
<evidence type="ECO:0000259" key="16">
    <source>
        <dbReference type="PROSITE" id="PS50109"/>
    </source>
</evidence>
<dbReference type="PROSITE" id="PS50109">
    <property type="entry name" value="HIS_KIN"/>
    <property type="match status" value="1"/>
</dbReference>
<evidence type="ECO:0000256" key="15">
    <source>
        <dbReference type="SAM" id="MobiDB-lite"/>
    </source>
</evidence>
<keyword evidence="20" id="KW-1185">Reference proteome</keyword>
<name>A0ABN3PI96_9MICO</name>
<evidence type="ECO:0000256" key="14">
    <source>
        <dbReference type="ARBA" id="ARBA00039401"/>
    </source>
</evidence>
<comment type="catalytic activity">
    <reaction evidence="1">
        <text>ATP + protein L-histidine = ADP + protein N-phospho-L-histidine.</text>
        <dbReference type="EC" id="2.7.13.3"/>
    </reaction>
</comment>
<dbReference type="InterPro" id="IPR035965">
    <property type="entry name" value="PAS-like_dom_sf"/>
</dbReference>
<evidence type="ECO:0000256" key="9">
    <source>
        <dbReference type="ARBA" id="ARBA00022777"/>
    </source>
</evidence>
<dbReference type="InterPro" id="IPR013767">
    <property type="entry name" value="PAS_fold"/>
</dbReference>
<dbReference type="PANTHER" id="PTHR42878">
    <property type="entry name" value="TWO-COMPONENT HISTIDINE KINASE"/>
    <property type="match status" value="1"/>
</dbReference>
<dbReference type="InterPro" id="IPR036097">
    <property type="entry name" value="HisK_dim/P_sf"/>
</dbReference>
<dbReference type="Pfam" id="PF02518">
    <property type="entry name" value="HATPase_c"/>
    <property type="match status" value="1"/>
</dbReference>
<dbReference type="EC" id="2.7.13.3" evidence="4"/>
<sequence>MQDWTAQVTSVAIVHLDVEGRVVGWNPGAQKLKGYAPEEILGSSFTRFYREEDRLRGVPLRLLAIAATRGSVEDNGWRVRADGSLFWAHVIITALRDEAGEVAGFVKIVSDLTAAKQREDAELDFLRAFAHDFLSPITALRGYVDLMAEPGGNTTAAIERISAVTDHLATMIQDLSARLVPTRARQARSRADASATVREAAELVLPGDAYGRIRYRSPRSVAVQADPVALRRAIANLVDNAAKYSEGPIEISVEVDGAQARIAISDRGRGIAPEDLERIFDPLERGRLSNPDDGGTGIGLASTKALIERQGGEVLLCSTVGKGTTVTITLPVDDDGPLASDDASTSAVRDIRAAGDRRAPDGGAVRDCVTRPAA</sequence>
<gene>
    <name evidence="19" type="ORF">GCM10009862_22710</name>
</gene>
<dbReference type="InterPro" id="IPR000014">
    <property type="entry name" value="PAS"/>
</dbReference>
<organism evidence="19 20">
    <name type="scientific">Microbacterium binotii</name>
    <dbReference type="NCBI Taxonomy" id="462710"/>
    <lineage>
        <taxon>Bacteria</taxon>
        <taxon>Bacillati</taxon>
        <taxon>Actinomycetota</taxon>
        <taxon>Actinomycetes</taxon>
        <taxon>Micrococcales</taxon>
        <taxon>Microbacteriaceae</taxon>
        <taxon>Microbacterium</taxon>
    </lineage>
</organism>
<evidence type="ECO:0000256" key="11">
    <source>
        <dbReference type="ARBA" id="ARBA00022989"/>
    </source>
</evidence>
<reference evidence="19 20" key="1">
    <citation type="journal article" date="2019" name="Int. J. Syst. Evol. Microbiol.">
        <title>The Global Catalogue of Microorganisms (GCM) 10K type strain sequencing project: providing services to taxonomists for standard genome sequencing and annotation.</title>
        <authorList>
            <consortium name="The Broad Institute Genomics Platform"/>
            <consortium name="The Broad Institute Genome Sequencing Center for Infectious Disease"/>
            <person name="Wu L."/>
            <person name="Ma J."/>
        </authorList>
    </citation>
    <scope>NUCLEOTIDE SEQUENCE [LARGE SCALE GENOMIC DNA]</scope>
    <source>
        <strain evidence="19 20">JCM 16365</strain>
    </source>
</reference>
<dbReference type="InterPro" id="IPR036890">
    <property type="entry name" value="HATPase_C_sf"/>
</dbReference>
<dbReference type="CDD" id="cd00130">
    <property type="entry name" value="PAS"/>
    <property type="match status" value="1"/>
</dbReference>
<evidence type="ECO:0000256" key="1">
    <source>
        <dbReference type="ARBA" id="ARBA00000085"/>
    </source>
</evidence>
<keyword evidence="13" id="KW-0472">Membrane</keyword>
<dbReference type="PRINTS" id="PR00344">
    <property type="entry name" value="BCTRLSENSOR"/>
</dbReference>
<evidence type="ECO:0000259" key="17">
    <source>
        <dbReference type="PROSITE" id="PS50112"/>
    </source>
</evidence>
<keyword evidence="7" id="KW-0812">Transmembrane</keyword>
<keyword evidence="12" id="KW-0902">Two-component regulatory system</keyword>
<dbReference type="PANTHER" id="PTHR42878:SF7">
    <property type="entry name" value="SENSOR HISTIDINE KINASE GLRK"/>
    <property type="match status" value="1"/>
</dbReference>
<evidence type="ECO:0000256" key="4">
    <source>
        <dbReference type="ARBA" id="ARBA00012438"/>
    </source>
</evidence>
<protein>
    <recommendedName>
        <fullName evidence="14">Sensor-like histidine kinase SenX3</fullName>
        <ecNumber evidence="4">2.7.13.3</ecNumber>
    </recommendedName>
</protein>
<dbReference type="PROSITE" id="PS50112">
    <property type="entry name" value="PAS"/>
    <property type="match status" value="1"/>
</dbReference>
<dbReference type="InterPro" id="IPR003661">
    <property type="entry name" value="HisK_dim/P_dom"/>
</dbReference>
<evidence type="ECO:0000256" key="3">
    <source>
        <dbReference type="ARBA" id="ARBA00004236"/>
    </source>
</evidence>
<proteinExistence type="predicted"/>
<feature type="domain" description="Histidine kinase" evidence="16">
    <location>
        <begin position="128"/>
        <end position="334"/>
    </location>
</feature>
<dbReference type="SUPFAM" id="SSF55874">
    <property type="entry name" value="ATPase domain of HSP90 chaperone/DNA topoisomerase II/histidine kinase"/>
    <property type="match status" value="1"/>
</dbReference>
<evidence type="ECO:0000256" key="6">
    <source>
        <dbReference type="ARBA" id="ARBA00022679"/>
    </source>
</evidence>
<keyword evidence="11" id="KW-1133">Transmembrane helix</keyword>
<keyword evidence="9" id="KW-0418">Kinase</keyword>
<keyword evidence="5" id="KW-0597">Phosphoprotein</keyword>
<evidence type="ECO:0000256" key="7">
    <source>
        <dbReference type="ARBA" id="ARBA00022692"/>
    </source>
</evidence>
<keyword evidence="8" id="KW-0547">Nucleotide-binding</keyword>
<dbReference type="InterPro" id="IPR000700">
    <property type="entry name" value="PAS-assoc_C"/>
</dbReference>
<dbReference type="SUPFAM" id="SSF47384">
    <property type="entry name" value="Homodimeric domain of signal transducing histidine kinase"/>
    <property type="match status" value="1"/>
</dbReference>
<dbReference type="CDD" id="cd00082">
    <property type="entry name" value="HisKA"/>
    <property type="match status" value="1"/>
</dbReference>
<dbReference type="Gene3D" id="1.10.287.130">
    <property type="match status" value="1"/>
</dbReference>
<feature type="region of interest" description="Disordered" evidence="15">
    <location>
        <begin position="353"/>
        <end position="374"/>
    </location>
</feature>
<keyword evidence="6" id="KW-0808">Transferase</keyword>
<dbReference type="PROSITE" id="PS50113">
    <property type="entry name" value="PAC"/>
    <property type="match status" value="1"/>
</dbReference>
<evidence type="ECO:0000256" key="5">
    <source>
        <dbReference type="ARBA" id="ARBA00022553"/>
    </source>
</evidence>
<evidence type="ECO:0000256" key="2">
    <source>
        <dbReference type="ARBA" id="ARBA00004141"/>
    </source>
</evidence>
<dbReference type="InterPro" id="IPR050351">
    <property type="entry name" value="BphY/WalK/GraS-like"/>
</dbReference>
<evidence type="ECO:0000256" key="8">
    <source>
        <dbReference type="ARBA" id="ARBA00022741"/>
    </source>
</evidence>
<dbReference type="RefSeq" id="WP_344229578.1">
    <property type="nucleotide sequence ID" value="NZ_BAAARI010000014.1"/>
</dbReference>
<dbReference type="SUPFAM" id="SSF55785">
    <property type="entry name" value="PYP-like sensor domain (PAS domain)"/>
    <property type="match status" value="1"/>
</dbReference>
<feature type="domain" description="PAC" evidence="18">
    <location>
        <begin position="70"/>
        <end position="124"/>
    </location>
</feature>
<evidence type="ECO:0000256" key="10">
    <source>
        <dbReference type="ARBA" id="ARBA00022840"/>
    </source>
</evidence>